<keyword evidence="1 4" id="KW-0732">Signal</keyword>
<dbReference type="Proteomes" id="UP001595967">
    <property type="component" value="Unassembled WGS sequence"/>
</dbReference>
<proteinExistence type="inferred from homology"/>
<comment type="subunit">
    <text evidence="4">Component of the lipopolysaccharide transport and assembly complex. Interacts with LptE and LptA.</text>
</comment>
<sequence length="790" mass="88691" precursor="true">MRLRPLALACAFPVAVAAQASTWDAPLPPPALKASPRLQEALPAQTHSQLPTYIEADRFEGQTDIRARLQGHVQLRRGDTVIRADQADYTLADDTVIAQGNVHINRGGNIYRGTRLKLQVDAFQGDFTEASYRFLDTQGHGDAQRVEFLSRDRTTVHQASYTTCQRDDSEGWAPDWVLQARRMELDRATDTGVAYGGVLKFKGVPILPVPAVSFPLSDKRKSGLLPPTIGIDSVSGVEYAQPYYWNIAPNRDATITPTLMSKRGVNLGTEFRYLERQFSGDLTLNYMPDDRLRERDRWSYAWRNQADLSPLLAGLRADWKIHRVSDNDYWRDFSLPGSGGLTNERLIESHGALSWARDGHSLLARAQKWQTLQDVDAPITPPFDRLPQLQWRYTPLALHNPLGLDWSLEADTTRYRARTVDGRQHIDNGQRSYFAAQVARPFLRPGSFVTPKLQLHTANYRFENDRPGRASSHSLAVPTASLDSGLIFERPTQVRGRSYVQTLEPRAFYTYTPYRDQSMLPLYDTALSDFNLTSIYSENSYTGHDRIADNHMVTLGLTTRYLNADTGAEVARFGVAQRLRLADQRATLGYDAPGTKGWSDILVGAGVKWGTRWATDALVQYNRDIQRTTRSAVTGRYSPGPFKVVSAAYRYQRENSTQIANQGSEQIDLGWQWPLNAAARAQTPGNGPAAKGRWYSVGRLNYSLSDKKLVDTVIGFEYDSCCWIGRVVVERLQNSVTRANTRLLFQLEFVGFSRLSLGADPLSSLQEHVPGYQSLRSQAPAAPSRFSNYD</sequence>
<comment type="subcellular location">
    <subcellularLocation>
        <location evidence="4">Cell outer membrane</location>
    </subcellularLocation>
</comment>
<evidence type="ECO:0000259" key="5">
    <source>
        <dbReference type="Pfam" id="PF03968"/>
    </source>
</evidence>
<evidence type="ECO:0000313" key="9">
    <source>
        <dbReference type="Proteomes" id="UP001595967"/>
    </source>
</evidence>
<dbReference type="HAMAP" id="MF_01411">
    <property type="entry name" value="LPS_assembly_LptD"/>
    <property type="match status" value="1"/>
</dbReference>
<gene>
    <name evidence="4" type="primary">lptD</name>
    <name evidence="8" type="ORF">ACFO3A_14615</name>
</gene>
<comment type="caution">
    <text evidence="8">The sequence shown here is derived from an EMBL/GenBank/DDBJ whole genome shotgun (WGS) entry which is preliminary data.</text>
</comment>
<feature type="domain" description="Organic solvent tolerance-like N-terminal" evidence="5">
    <location>
        <begin position="53"/>
        <end position="189"/>
    </location>
</feature>
<protein>
    <recommendedName>
        <fullName evidence="4">LPS-assembly protein LptD</fullName>
    </recommendedName>
</protein>
<dbReference type="PANTHER" id="PTHR30189">
    <property type="entry name" value="LPS-ASSEMBLY PROTEIN"/>
    <property type="match status" value="1"/>
</dbReference>
<evidence type="ECO:0000256" key="2">
    <source>
        <dbReference type="ARBA" id="ARBA00023136"/>
    </source>
</evidence>
<keyword evidence="3 4" id="KW-0998">Cell outer membrane</keyword>
<dbReference type="EMBL" id="JBHSEW010000017">
    <property type="protein sequence ID" value="MFC4623428.1"/>
    <property type="molecule type" value="Genomic_DNA"/>
</dbReference>
<keyword evidence="9" id="KW-1185">Reference proteome</keyword>
<evidence type="ECO:0000259" key="6">
    <source>
        <dbReference type="Pfam" id="PF04453"/>
    </source>
</evidence>
<dbReference type="InterPro" id="IPR005653">
    <property type="entry name" value="OstA-like_N"/>
</dbReference>
<feature type="domain" description="LptD C-terminal" evidence="6">
    <location>
        <begin position="295"/>
        <end position="676"/>
    </location>
</feature>
<comment type="similarity">
    <text evidence="4">Belongs to the LptD family.</text>
</comment>
<dbReference type="Gene3D" id="2.60.450.10">
    <property type="entry name" value="Lipopolysaccharide (LPS) transport protein A like domain"/>
    <property type="match status" value="1"/>
</dbReference>
<dbReference type="InterPro" id="IPR007543">
    <property type="entry name" value="LptD_C"/>
</dbReference>
<name>A0ABV9H077_9BURK</name>
<reference evidence="9" key="1">
    <citation type="journal article" date="2019" name="Int. J. Syst. Evol. Microbiol.">
        <title>The Global Catalogue of Microorganisms (GCM) 10K type strain sequencing project: providing services to taxonomists for standard genome sequencing and annotation.</title>
        <authorList>
            <consortium name="The Broad Institute Genomics Platform"/>
            <consortium name="The Broad Institute Genome Sequencing Center for Infectious Disease"/>
            <person name="Wu L."/>
            <person name="Ma J."/>
        </authorList>
    </citation>
    <scope>NUCLEOTIDE SEQUENCE [LARGE SCALE GENOMIC DNA]</scope>
    <source>
        <strain evidence="9">JCM 11650</strain>
    </source>
</reference>
<dbReference type="Pfam" id="PF19838">
    <property type="entry name" value="LptD_2"/>
    <property type="match status" value="1"/>
</dbReference>
<dbReference type="Pfam" id="PF03968">
    <property type="entry name" value="LptD_N"/>
    <property type="match status" value="1"/>
</dbReference>
<dbReference type="InterPro" id="IPR045659">
    <property type="entry name" value="LptD_2"/>
</dbReference>
<feature type="chain" id="PRO_5044934574" description="LPS-assembly protein LptD" evidence="4">
    <location>
        <begin position="21"/>
        <end position="790"/>
    </location>
</feature>
<evidence type="ECO:0000259" key="7">
    <source>
        <dbReference type="Pfam" id="PF19838"/>
    </source>
</evidence>
<evidence type="ECO:0000256" key="1">
    <source>
        <dbReference type="ARBA" id="ARBA00022729"/>
    </source>
</evidence>
<comment type="caution">
    <text evidence="4">Lacks conserved residue(s) required for the propagation of feature annotation.</text>
</comment>
<dbReference type="RefSeq" id="WP_377727867.1">
    <property type="nucleotide sequence ID" value="NZ_JBHSEW010000017.1"/>
</dbReference>
<dbReference type="PANTHER" id="PTHR30189:SF1">
    <property type="entry name" value="LPS-ASSEMBLY PROTEIN LPTD"/>
    <property type="match status" value="1"/>
</dbReference>
<feature type="signal peptide" evidence="4">
    <location>
        <begin position="1"/>
        <end position="20"/>
    </location>
</feature>
<evidence type="ECO:0000256" key="4">
    <source>
        <dbReference type="HAMAP-Rule" id="MF_01411"/>
    </source>
</evidence>
<feature type="domain" description="LPS-assembly protein LptD central" evidence="7">
    <location>
        <begin position="199"/>
        <end position="290"/>
    </location>
</feature>
<dbReference type="Pfam" id="PF04453">
    <property type="entry name" value="LptD"/>
    <property type="match status" value="1"/>
</dbReference>
<organism evidence="8 9">
    <name type="scientific">Comamonas nitrativorans</name>
    <dbReference type="NCBI Taxonomy" id="108437"/>
    <lineage>
        <taxon>Bacteria</taxon>
        <taxon>Pseudomonadati</taxon>
        <taxon>Pseudomonadota</taxon>
        <taxon>Betaproteobacteria</taxon>
        <taxon>Burkholderiales</taxon>
        <taxon>Comamonadaceae</taxon>
        <taxon>Comamonas</taxon>
    </lineage>
</organism>
<dbReference type="InterPro" id="IPR050218">
    <property type="entry name" value="LptD"/>
</dbReference>
<dbReference type="InterPro" id="IPR020889">
    <property type="entry name" value="LipoPS_assembly_LptD"/>
</dbReference>
<accession>A0ABV9H077</accession>
<evidence type="ECO:0000256" key="3">
    <source>
        <dbReference type="ARBA" id="ARBA00023237"/>
    </source>
</evidence>
<evidence type="ECO:0000313" key="8">
    <source>
        <dbReference type="EMBL" id="MFC4623428.1"/>
    </source>
</evidence>
<keyword evidence="2 4" id="KW-0472">Membrane</keyword>
<comment type="function">
    <text evidence="4">Together with LptE, is involved in the assembly of lipopolysaccharide (LPS) at the surface of the outer membrane.</text>
</comment>